<evidence type="ECO:0000313" key="2">
    <source>
        <dbReference type="EMBL" id="GAA0162079.1"/>
    </source>
</evidence>
<keyword evidence="3" id="KW-1185">Reference proteome</keyword>
<dbReference type="Proteomes" id="UP001454036">
    <property type="component" value="Unassembled WGS sequence"/>
</dbReference>
<keyword evidence="1" id="KW-0472">Membrane</keyword>
<dbReference type="PANTHER" id="PTHR21668">
    <property type="entry name" value="EIF-1A"/>
    <property type="match status" value="1"/>
</dbReference>
<dbReference type="GO" id="GO:0003743">
    <property type="term" value="F:translation initiation factor activity"/>
    <property type="evidence" value="ECO:0007669"/>
    <property type="project" value="InterPro"/>
</dbReference>
<comment type="caution">
    <text evidence="2">The sequence shown here is derived from an EMBL/GenBank/DDBJ whole genome shotgun (WGS) entry which is preliminary data.</text>
</comment>
<evidence type="ECO:0000256" key="1">
    <source>
        <dbReference type="SAM" id="Phobius"/>
    </source>
</evidence>
<keyword evidence="1" id="KW-0812">Transmembrane</keyword>
<feature type="transmembrane region" description="Helical" evidence="1">
    <location>
        <begin position="12"/>
        <end position="30"/>
    </location>
</feature>
<dbReference type="InterPro" id="IPR001253">
    <property type="entry name" value="TIF_eIF-1A"/>
</dbReference>
<accession>A0AAV3QD93</accession>
<proteinExistence type="predicted"/>
<gene>
    <name evidence="2" type="ORF">LIER_18255</name>
</gene>
<dbReference type="SUPFAM" id="SSF50249">
    <property type="entry name" value="Nucleic acid-binding proteins"/>
    <property type="match status" value="1"/>
</dbReference>
<reference evidence="2 3" key="1">
    <citation type="submission" date="2024-01" db="EMBL/GenBank/DDBJ databases">
        <title>The complete chloroplast genome sequence of Lithospermum erythrorhizon: insights into the phylogenetic relationship among Boraginaceae species and the maternal lineages of purple gromwells.</title>
        <authorList>
            <person name="Okada T."/>
            <person name="Watanabe K."/>
        </authorList>
    </citation>
    <scope>NUCLEOTIDE SEQUENCE [LARGE SCALE GENOMIC DNA]</scope>
</reference>
<keyword evidence="1" id="KW-1133">Transmembrane helix</keyword>
<organism evidence="2 3">
    <name type="scientific">Lithospermum erythrorhizon</name>
    <name type="common">Purple gromwell</name>
    <name type="synonym">Lithospermum officinale var. erythrorhizon</name>
    <dbReference type="NCBI Taxonomy" id="34254"/>
    <lineage>
        <taxon>Eukaryota</taxon>
        <taxon>Viridiplantae</taxon>
        <taxon>Streptophyta</taxon>
        <taxon>Embryophyta</taxon>
        <taxon>Tracheophyta</taxon>
        <taxon>Spermatophyta</taxon>
        <taxon>Magnoliopsida</taxon>
        <taxon>eudicotyledons</taxon>
        <taxon>Gunneridae</taxon>
        <taxon>Pentapetalae</taxon>
        <taxon>asterids</taxon>
        <taxon>lamiids</taxon>
        <taxon>Boraginales</taxon>
        <taxon>Boraginaceae</taxon>
        <taxon>Boraginoideae</taxon>
        <taxon>Lithospermeae</taxon>
        <taxon>Lithospermum</taxon>
    </lineage>
</organism>
<protein>
    <submittedName>
        <fullName evidence="2">Uncharacterized protein</fullName>
    </submittedName>
</protein>
<sequence>MKHGARKGASRECGLTHISGLFISYIFIMLCHQNDKVDLILKYMPDEARLLKAYNELPNSMRLNEVIVGGLDEDDNEVGGHYIEFEGEDIDKI</sequence>
<dbReference type="AlphaFoldDB" id="A0AAV3QD93"/>
<dbReference type="InterPro" id="IPR012340">
    <property type="entry name" value="NA-bd_OB-fold"/>
</dbReference>
<dbReference type="EMBL" id="BAABME010004356">
    <property type="protein sequence ID" value="GAA0162079.1"/>
    <property type="molecule type" value="Genomic_DNA"/>
</dbReference>
<dbReference type="Gene3D" id="2.40.50.140">
    <property type="entry name" value="Nucleic acid-binding proteins"/>
    <property type="match status" value="1"/>
</dbReference>
<evidence type="ECO:0000313" key="3">
    <source>
        <dbReference type="Proteomes" id="UP001454036"/>
    </source>
</evidence>
<name>A0AAV3QD93_LITER</name>